<protein>
    <submittedName>
        <fullName evidence="9">NAD(P)/FAD-dependent oxidoreductase</fullName>
    </submittedName>
</protein>
<name>A0A494Y151_9BURK</name>
<keyword evidence="3" id="KW-0285">Flavoprotein</keyword>
<feature type="compositionally biased region" description="Low complexity" evidence="6">
    <location>
        <begin position="201"/>
        <end position="213"/>
    </location>
</feature>
<evidence type="ECO:0000256" key="5">
    <source>
        <dbReference type="ARBA" id="ARBA00023002"/>
    </source>
</evidence>
<keyword evidence="7" id="KW-1133">Transmembrane helix</keyword>
<evidence type="ECO:0000313" key="10">
    <source>
        <dbReference type="Proteomes" id="UP000270342"/>
    </source>
</evidence>
<dbReference type="InterPro" id="IPR051169">
    <property type="entry name" value="NADH-Q_oxidoreductase"/>
</dbReference>
<comment type="similarity">
    <text evidence="2">Belongs to the NADH dehydrogenase family.</text>
</comment>
<evidence type="ECO:0000256" key="1">
    <source>
        <dbReference type="ARBA" id="ARBA00001974"/>
    </source>
</evidence>
<sequence>MQRIVVVGGGAGGLELVTRLGDRLGSRRRVPQAEVVLVDRYPTHVWKPLLHEVAAGSMDPFTHQLEYAAQARWHGFEFQQGELTGLDRARRVVRIGELRDEDGTLLLPVREIPYDTLVLAVGSTTHFFGVPGADQYAIALDTVAQAERFRRRLVALCLRARHWHASQERVPSGDGDAGWEDDTGADSAPTRADVRAEPDARAGASAAAGAARASDASPRSAEVRVAIVGGGATGVELSAELRNTAQVLAAYGLHDIDPRHDLSITLVEAGPRLLPALSERLSEETRKLLTGLGVSVMLDARVEAVVADGLQLAGGLHVPADLVVWAAGIKASPMLAQLDGLATNRLGQVLVRPTLQTETDDAVFALGDCASCAWGTSERRVPPRAQAAHQQASFLFEALLRQMDGKPLGAFEYRDLGSLVSLGRFSAVGSLMGGLIGGSMFVEGLFARFMYMSLYRLHIAALHGYPRMMLDAIAHWLRRSTMPRVKLH</sequence>
<dbReference type="AlphaFoldDB" id="A0A494Y151"/>
<dbReference type="Proteomes" id="UP000270342">
    <property type="component" value="Unassembled WGS sequence"/>
</dbReference>
<dbReference type="SUPFAM" id="SSF51905">
    <property type="entry name" value="FAD/NAD(P)-binding domain"/>
    <property type="match status" value="2"/>
</dbReference>
<accession>A0A494Y151</accession>
<proteinExistence type="inferred from homology"/>
<dbReference type="PANTHER" id="PTHR42913">
    <property type="entry name" value="APOPTOSIS-INDUCING FACTOR 1"/>
    <property type="match status" value="1"/>
</dbReference>
<dbReference type="OrthoDB" id="9781621at2"/>
<evidence type="ECO:0000256" key="4">
    <source>
        <dbReference type="ARBA" id="ARBA00022827"/>
    </source>
</evidence>
<reference evidence="9 10" key="1">
    <citation type="submission" date="2018-10" db="EMBL/GenBank/DDBJ databases">
        <title>Robbsia sp. DHC34, isolated from soil.</title>
        <authorList>
            <person name="Gao Z.-H."/>
            <person name="Qiu L.-H."/>
        </authorList>
    </citation>
    <scope>NUCLEOTIDE SEQUENCE [LARGE SCALE GENOMIC DNA]</scope>
    <source>
        <strain evidence="9 10">DHC34</strain>
    </source>
</reference>
<keyword evidence="5" id="KW-0560">Oxidoreductase</keyword>
<dbReference type="PANTHER" id="PTHR42913:SF3">
    <property type="entry name" value="64 KDA MITOCHONDRIAL NADH DEHYDROGENASE (EUROFUNG)"/>
    <property type="match status" value="1"/>
</dbReference>
<evidence type="ECO:0000256" key="2">
    <source>
        <dbReference type="ARBA" id="ARBA00005272"/>
    </source>
</evidence>
<dbReference type="PRINTS" id="PR00368">
    <property type="entry name" value="FADPNR"/>
</dbReference>
<dbReference type="InterPro" id="IPR023753">
    <property type="entry name" value="FAD/NAD-binding_dom"/>
</dbReference>
<keyword evidence="7" id="KW-0472">Membrane</keyword>
<dbReference type="Pfam" id="PF07992">
    <property type="entry name" value="Pyr_redox_2"/>
    <property type="match status" value="2"/>
</dbReference>
<evidence type="ECO:0000256" key="6">
    <source>
        <dbReference type="SAM" id="MobiDB-lite"/>
    </source>
</evidence>
<feature type="domain" description="FAD/NAD(P)-binding" evidence="8">
    <location>
        <begin position="218"/>
        <end position="392"/>
    </location>
</feature>
<evidence type="ECO:0000256" key="3">
    <source>
        <dbReference type="ARBA" id="ARBA00022630"/>
    </source>
</evidence>
<keyword evidence="7" id="KW-0812">Transmembrane</keyword>
<feature type="domain" description="FAD/NAD(P)-binding" evidence="8">
    <location>
        <begin position="3"/>
        <end position="154"/>
    </location>
</feature>
<dbReference type="RefSeq" id="WP_121085577.1">
    <property type="nucleotide sequence ID" value="NZ_RBZU01000003.1"/>
</dbReference>
<feature type="transmembrane region" description="Helical" evidence="7">
    <location>
        <begin position="425"/>
        <end position="446"/>
    </location>
</feature>
<gene>
    <name evidence="9" type="ORF">D7S86_09065</name>
</gene>
<comment type="caution">
    <text evidence="9">The sequence shown here is derived from an EMBL/GenBank/DDBJ whole genome shotgun (WGS) entry which is preliminary data.</text>
</comment>
<dbReference type="InterPro" id="IPR036188">
    <property type="entry name" value="FAD/NAD-bd_sf"/>
</dbReference>
<keyword evidence="10" id="KW-1185">Reference proteome</keyword>
<comment type="cofactor">
    <cofactor evidence="1">
        <name>FAD</name>
        <dbReference type="ChEBI" id="CHEBI:57692"/>
    </cofactor>
</comment>
<dbReference type="GO" id="GO:0019646">
    <property type="term" value="P:aerobic electron transport chain"/>
    <property type="evidence" value="ECO:0007669"/>
    <property type="project" value="TreeGrafter"/>
</dbReference>
<feature type="region of interest" description="Disordered" evidence="6">
    <location>
        <begin position="167"/>
        <end position="213"/>
    </location>
</feature>
<dbReference type="Gene3D" id="3.50.50.100">
    <property type="match status" value="2"/>
</dbReference>
<evidence type="ECO:0000256" key="7">
    <source>
        <dbReference type="SAM" id="Phobius"/>
    </source>
</evidence>
<evidence type="ECO:0000259" key="8">
    <source>
        <dbReference type="Pfam" id="PF07992"/>
    </source>
</evidence>
<evidence type="ECO:0000313" key="9">
    <source>
        <dbReference type="EMBL" id="RKP56515.1"/>
    </source>
</evidence>
<keyword evidence="4" id="KW-0274">FAD</keyword>
<dbReference type="EMBL" id="RBZU01000003">
    <property type="protein sequence ID" value="RKP56515.1"/>
    <property type="molecule type" value="Genomic_DNA"/>
</dbReference>
<organism evidence="9 10">
    <name type="scientific">Pararobbsia silviterrae</name>
    <dbReference type="NCBI Taxonomy" id="1792498"/>
    <lineage>
        <taxon>Bacteria</taxon>
        <taxon>Pseudomonadati</taxon>
        <taxon>Pseudomonadota</taxon>
        <taxon>Betaproteobacteria</taxon>
        <taxon>Burkholderiales</taxon>
        <taxon>Burkholderiaceae</taxon>
        <taxon>Pararobbsia</taxon>
    </lineage>
</organism>
<dbReference type="GO" id="GO:0003955">
    <property type="term" value="F:NAD(P)H dehydrogenase (quinone) activity"/>
    <property type="evidence" value="ECO:0007669"/>
    <property type="project" value="TreeGrafter"/>
</dbReference>